<feature type="compositionally biased region" description="Low complexity" evidence="10">
    <location>
        <begin position="32"/>
        <end position="45"/>
    </location>
</feature>
<comment type="subcellular location">
    <subcellularLocation>
        <location evidence="1">Membrane</location>
        <topology evidence="1">Multi-pass membrane protein</topology>
    </subcellularLocation>
</comment>
<accession>A0AAD9MK03</accession>
<evidence type="ECO:0000256" key="5">
    <source>
        <dbReference type="ARBA" id="ARBA00022737"/>
    </source>
</evidence>
<evidence type="ECO:0000313" key="12">
    <source>
        <dbReference type="EMBL" id="KAK2077325.1"/>
    </source>
</evidence>
<dbReference type="Pfam" id="PF00153">
    <property type="entry name" value="Mito_carr"/>
    <property type="match status" value="3"/>
</dbReference>
<keyword evidence="7 8" id="KW-0472">Membrane</keyword>
<dbReference type="InterPro" id="IPR023395">
    <property type="entry name" value="MCP_dom_sf"/>
</dbReference>
<keyword evidence="5" id="KW-0677">Repeat</keyword>
<sequence length="382" mass="38926">MPTIHLASPTFLSQDNAAAKVSSPTASASAPVMTAAAAGHAGRAPAPKPDQKPAHDVGTIHPLDTMKVRMQTSGAAGPAASAGSTRPRGLARGLHEFGTLYKGVFGAATGAGLIIGTYFAFYSTTKKFLRKHTELPDGTVAFASGATAALGSSVVKVPLAVCIRSVQAGVYTNALVAAREIVRAAGPRGLFTGFLPTILEDVPDMAVKFAVYETVRNLHSRLRGRHATTLEDLVIGGVAGAAAAAATTPLDVVKTVMMTSASSRPTVLSATRHVLQEGGGARALFRGVGPRALSNGLNSAVFFCFFEAIRQILIKRQAQRAAAELMGAGTVAAGKGAAVTAGKGAGLSTRLRARWTGAQAGSGRRASAAPAACLTLALPLPR</sequence>
<dbReference type="PROSITE" id="PS50920">
    <property type="entry name" value="SOLCAR"/>
    <property type="match status" value="2"/>
</dbReference>
<comment type="similarity">
    <text evidence="2 9">Belongs to the mitochondrial carrier (TC 2.A.29) family.</text>
</comment>
<dbReference type="SUPFAM" id="SSF103506">
    <property type="entry name" value="Mitochondrial carrier"/>
    <property type="match status" value="1"/>
</dbReference>
<evidence type="ECO:0000256" key="10">
    <source>
        <dbReference type="SAM" id="MobiDB-lite"/>
    </source>
</evidence>
<evidence type="ECO:0000256" key="4">
    <source>
        <dbReference type="ARBA" id="ARBA00022692"/>
    </source>
</evidence>
<evidence type="ECO:0000256" key="9">
    <source>
        <dbReference type="RuleBase" id="RU000488"/>
    </source>
</evidence>
<dbReference type="Proteomes" id="UP001255856">
    <property type="component" value="Unassembled WGS sequence"/>
</dbReference>
<evidence type="ECO:0000256" key="3">
    <source>
        <dbReference type="ARBA" id="ARBA00022448"/>
    </source>
</evidence>
<keyword evidence="3 9" id="KW-0813">Transport</keyword>
<evidence type="ECO:0000256" key="11">
    <source>
        <dbReference type="SAM" id="Phobius"/>
    </source>
</evidence>
<dbReference type="EMBL" id="JASFZW010000007">
    <property type="protein sequence ID" value="KAK2077325.1"/>
    <property type="molecule type" value="Genomic_DNA"/>
</dbReference>
<evidence type="ECO:0000256" key="2">
    <source>
        <dbReference type="ARBA" id="ARBA00006375"/>
    </source>
</evidence>
<feature type="repeat" description="Solcar" evidence="8">
    <location>
        <begin position="136"/>
        <end position="218"/>
    </location>
</feature>
<name>A0AAD9MK03_PROWI</name>
<proteinExistence type="inferred from homology"/>
<dbReference type="FunFam" id="1.50.40.10:FF:000149">
    <property type="entry name" value="Mitochondrial Carrier (MC) Family"/>
    <property type="match status" value="1"/>
</dbReference>
<feature type="repeat" description="Solcar" evidence="8">
    <location>
        <begin position="227"/>
        <end position="312"/>
    </location>
</feature>
<keyword evidence="13" id="KW-1185">Reference proteome</keyword>
<evidence type="ECO:0000313" key="13">
    <source>
        <dbReference type="Proteomes" id="UP001255856"/>
    </source>
</evidence>
<protein>
    <submittedName>
        <fullName evidence="12">Uncharacterized protein</fullName>
    </submittedName>
</protein>
<evidence type="ECO:0000256" key="8">
    <source>
        <dbReference type="PROSITE-ProRule" id="PRU00282"/>
    </source>
</evidence>
<keyword evidence="4 8" id="KW-0812">Transmembrane</keyword>
<gene>
    <name evidence="12" type="ORF">QBZ16_004959</name>
</gene>
<evidence type="ECO:0000256" key="1">
    <source>
        <dbReference type="ARBA" id="ARBA00004141"/>
    </source>
</evidence>
<dbReference type="PANTHER" id="PTHR45667">
    <property type="entry name" value="S-ADENOSYLMETHIONINE MITOCHONDRIAL CARRIER PROTEIN"/>
    <property type="match status" value="1"/>
</dbReference>
<dbReference type="AlphaFoldDB" id="A0AAD9MK03"/>
<comment type="caution">
    <text evidence="12">The sequence shown here is derived from an EMBL/GenBank/DDBJ whole genome shotgun (WGS) entry which is preliminary data.</text>
</comment>
<organism evidence="12 13">
    <name type="scientific">Prototheca wickerhamii</name>
    <dbReference type="NCBI Taxonomy" id="3111"/>
    <lineage>
        <taxon>Eukaryota</taxon>
        <taxon>Viridiplantae</taxon>
        <taxon>Chlorophyta</taxon>
        <taxon>core chlorophytes</taxon>
        <taxon>Trebouxiophyceae</taxon>
        <taxon>Chlorellales</taxon>
        <taxon>Chlorellaceae</taxon>
        <taxon>Prototheca</taxon>
    </lineage>
</organism>
<evidence type="ECO:0000256" key="6">
    <source>
        <dbReference type="ARBA" id="ARBA00022989"/>
    </source>
</evidence>
<dbReference type="GO" id="GO:0016020">
    <property type="term" value="C:membrane"/>
    <property type="evidence" value="ECO:0007669"/>
    <property type="project" value="UniProtKB-SubCell"/>
</dbReference>
<dbReference type="Gene3D" id="1.50.40.10">
    <property type="entry name" value="Mitochondrial carrier domain"/>
    <property type="match status" value="1"/>
</dbReference>
<feature type="transmembrane region" description="Helical" evidence="11">
    <location>
        <begin position="100"/>
        <end position="121"/>
    </location>
</feature>
<evidence type="ECO:0000256" key="7">
    <source>
        <dbReference type="ARBA" id="ARBA00023136"/>
    </source>
</evidence>
<keyword evidence="6 11" id="KW-1133">Transmembrane helix</keyword>
<feature type="region of interest" description="Disordered" evidence="10">
    <location>
        <begin position="32"/>
        <end position="58"/>
    </location>
</feature>
<dbReference type="InterPro" id="IPR018108">
    <property type="entry name" value="MCP_transmembrane"/>
</dbReference>
<reference evidence="12" key="1">
    <citation type="submission" date="2021-01" db="EMBL/GenBank/DDBJ databases">
        <authorList>
            <person name="Eckstrom K.M.E."/>
        </authorList>
    </citation>
    <scope>NUCLEOTIDE SEQUENCE</scope>
    <source>
        <strain evidence="12">UVCC 0001</strain>
    </source>
</reference>